<keyword evidence="7" id="KW-0788">Thiol protease</keyword>
<keyword evidence="6" id="KW-0378">Hydrolase</keyword>
<dbReference type="Proteomes" id="UP000591131">
    <property type="component" value="Unassembled WGS sequence"/>
</dbReference>
<dbReference type="InterPro" id="IPR001394">
    <property type="entry name" value="Peptidase_C19_UCH"/>
</dbReference>
<keyword evidence="5" id="KW-0833">Ubl conjugation pathway</keyword>
<evidence type="ECO:0000256" key="1">
    <source>
        <dbReference type="ARBA" id="ARBA00000707"/>
    </source>
</evidence>
<dbReference type="GO" id="GO:0005524">
    <property type="term" value="F:ATP binding"/>
    <property type="evidence" value="ECO:0007669"/>
    <property type="project" value="UniProtKB-UniRule"/>
</dbReference>
<dbReference type="InterPro" id="IPR002083">
    <property type="entry name" value="MATH/TRAF_dom"/>
</dbReference>
<dbReference type="GO" id="GO:0005634">
    <property type="term" value="C:nucleus"/>
    <property type="evidence" value="ECO:0007669"/>
    <property type="project" value="TreeGrafter"/>
</dbReference>
<gene>
    <name evidence="13" type="ORF">FOL47_001185</name>
</gene>
<dbReference type="PROSITE" id="PS50144">
    <property type="entry name" value="MATH"/>
    <property type="match status" value="1"/>
</dbReference>
<dbReference type="GO" id="GO:0006508">
    <property type="term" value="P:proteolysis"/>
    <property type="evidence" value="ECO:0007669"/>
    <property type="project" value="UniProtKB-KW"/>
</dbReference>
<dbReference type="PANTHER" id="PTHR24006:SF888">
    <property type="entry name" value="UBIQUITIN CARBOXYL-TERMINAL HYDROLASE 30"/>
    <property type="match status" value="1"/>
</dbReference>
<reference evidence="13 14" key="1">
    <citation type="submission" date="2020-04" db="EMBL/GenBank/DDBJ databases">
        <title>Perkinsus chesapeaki whole genome sequence.</title>
        <authorList>
            <person name="Bogema D.R."/>
        </authorList>
    </citation>
    <scope>NUCLEOTIDE SEQUENCE [LARGE SCALE GENOMIC DNA]</scope>
    <source>
        <strain evidence="13">ATCC PRA-425</strain>
    </source>
</reference>
<keyword evidence="4" id="KW-0645">Protease</keyword>
<dbReference type="Gene3D" id="2.60.210.10">
    <property type="entry name" value="Apoptosis, Tumor Necrosis Factor Receptor Associated Protein 2, Chain A"/>
    <property type="match status" value="1"/>
</dbReference>
<evidence type="ECO:0000259" key="11">
    <source>
        <dbReference type="PROSITE" id="PS50235"/>
    </source>
</evidence>
<keyword evidence="8" id="KW-0067">ATP-binding</keyword>
<feature type="domain" description="USP" evidence="11">
    <location>
        <begin position="545"/>
        <end position="887"/>
    </location>
</feature>
<dbReference type="Pfam" id="PF22486">
    <property type="entry name" value="MATH_2"/>
    <property type="match status" value="1"/>
</dbReference>
<accession>A0A7J6MJM4</accession>
<dbReference type="SUPFAM" id="SSF54001">
    <property type="entry name" value="Cysteine proteinases"/>
    <property type="match status" value="1"/>
</dbReference>
<evidence type="ECO:0000313" key="13">
    <source>
        <dbReference type="EMBL" id="KAF4671812.1"/>
    </source>
</evidence>
<evidence type="ECO:0000256" key="6">
    <source>
        <dbReference type="ARBA" id="ARBA00022801"/>
    </source>
</evidence>
<evidence type="ECO:0000259" key="10">
    <source>
        <dbReference type="PROSITE" id="PS50144"/>
    </source>
</evidence>
<feature type="region of interest" description="Disordered" evidence="9">
    <location>
        <begin position="1316"/>
        <end position="1341"/>
    </location>
</feature>
<name>A0A7J6MJM4_PERCH</name>
<evidence type="ECO:0000256" key="3">
    <source>
        <dbReference type="ARBA" id="ARBA00012759"/>
    </source>
</evidence>
<protein>
    <recommendedName>
        <fullName evidence="3">ubiquitinyl hydrolase 1</fullName>
        <ecNumber evidence="3">3.4.19.12</ecNumber>
    </recommendedName>
</protein>
<dbReference type="InterPro" id="IPR028889">
    <property type="entry name" value="USP"/>
</dbReference>
<dbReference type="SUPFAM" id="SSF49599">
    <property type="entry name" value="TRAF domain-like"/>
    <property type="match status" value="1"/>
</dbReference>
<dbReference type="InterPro" id="IPR008974">
    <property type="entry name" value="TRAF-like"/>
</dbReference>
<dbReference type="GO" id="GO:0016579">
    <property type="term" value="P:protein deubiquitination"/>
    <property type="evidence" value="ECO:0007669"/>
    <property type="project" value="InterPro"/>
</dbReference>
<dbReference type="PROSITE" id="PS50235">
    <property type="entry name" value="USP_3"/>
    <property type="match status" value="1"/>
</dbReference>
<dbReference type="GO" id="GO:0005829">
    <property type="term" value="C:cytosol"/>
    <property type="evidence" value="ECO:0007669"/>
    <property type="project" value="TreeGrafter"/>
</dbReference>
<feature type="region of interest" description="Disordered" evidence="9">
    <location>
        <begin position="1701"/>
        <end position="1728"/>
    </location>
</feature>
<dbReference type="Gene3D" id="3.90.70.10">
    <property type="entry name" value="Cysteine proteinases"/>
    <property type="match status" value="1"/>
</dbReference>
<evidence type="ECO:0000256" key="2">
    <source>
        <dbReference type="ARBA" id="ARBA00009085"/>
    </source>
</evidence>
<dbReference type="EC" id="3.4.19.12" evidence="3"/>
<feature type="compositionally biased region" description="Basic and acidic residues" evidence="9">
    <location>
        <begin position="367"/>
        <end position="380"/>
    </location>
</feature>
<evidence type="ECO:0000256" key="5">
    <source>
        <dbReference type="ARBA" id="ARBA00022786"/>
    </source>
</evidence>
<feature type="compositionally biased region" description="Low complexity" evidence="9">
    <location>
        <begin position="355"/>
        <end position="366"/>
    </location>
</feature>
<keyword evidence="8" id="KW-0547">Nucleotide-binding</keyword>
<feature type="domain" description="MATH" evidence="10">
    <location>
        <begin position="390"/>
        <end position="522"/>
    </location>
</feature>
<feature type="region of interest" description="Disordered" evidence="9">
    <location>
        <begin position="348"/>
        <end position="387"/>
    </location>
</feature>
<dbReference type="Pfam" id="PF00443">
    <property type="entry name" value="UCH"/>
    <property type="match status" value="1"/>
</dbReference>
<dbReference type="EMBL" id="JAAPAO010000127">
    <property type="protein sequence ID" value="KAF4671812.1"/>
    <property type="molecule type" value="Genomic_DNA"/>
</dbReference>
<dbReference type="Gene3D" id="3.30.470.20">
    <property type="entry name" value="ATP-grasp fold, B domain"/>
    <property type="match status" value="1"/>
</dbReference>
<dbReference type="GO" id="GO:0046872">
    <property type="term" value="F:metal ion binding"/>
    <property type="evidence" value="ECO:0007669"/>
    <property type="project" value="InterPro"/>
</dbReference>
<dbReference type="CDD" id="cd00121">
    <property type="entry name" value="MATH"/>
    <property type="match status" value="1"/>
</dbReference>
<keyword evidence="14" id="KW-1185">Reference proteome</keyword>
<dbReference type="InterPro" id="IPR050164">
    <property type="entry name" value="Peptidase_C19"/>
</dbReference>
<feature type="domain" description="ATP-grasp" evidence="12">
    <location>
        <begin position="68"/>
        <end position="296"/>
    </location>
</feature>
<evidence type="ECO:0000256" key="7">
    <source>
        <dbReference type="ARBA" id="ARBA00022807"/>
    </source>
</evidence>
<organism evidence="13 14">
    <name type="scientific">Perkinsus chesapeaki</name>
    <name type="common">Clam parasite</name>
    <name type="synonym">Perkinsus andrewsi</name>
    <dbReference type="NCBI Taxonomy" id="330153"/>
    <lineage>
        <taxon>Eukaryota</taxon>
        <taxon>Sar</taxon>
        <taxon>Alveolata</taxon>
        <taxon>Perkinsozoa</taxon>
        <taxon>Perkinsea</taxon>
        <taxon>Perkinsida</taxon>
        <taxon>Perkinsidae</taxon>
        <taxon>Perkinsus</taxon>
    </lineage>
</organism>
<comment type="catalytic activity">
    <reaction evidence="1">
        <text>Thiol-dependent hydrolysis of ester, thioester, amide, peptide and isopeptide bonds formed by the C-terminal Gly of ubiquitin (a 76-residue protein attached to proteins as an intracellular targeting signal).</text>
        <dbReference type="EC" id="3.4.19.12"/>
    </reaction>
</comment>
<evidence type="ECO:0000256" key="9">
    <source>
        <dbReference type="SAM" id="MobiDB-lite"/>
    </source>
</evidence>
<dbReference type="InterPro" id="IPR038765">
    <property type="entry name" value="Papain-like_cys_pep_sf"/>
</dbReference>
<dbReference type="PANTHER" id="PTHR24006">
    <property type="entry name" value="UBIQUITIN CARBOXYL-TERMINAL HYDROLASE"/>
    <property type="match status" value="1"/>
</dbReference>
<dbReference type="OrthoDB" id="289038at2759"/>
<proteinExistence type="inferred from homology"/>
<dbReference type="InterPro" id="IPR011761">
    <property type="entry name" value="ATP-grasp"/>
</dbReference>
<comment type="caution">
    <text evidence="13">The sequence shown here is derived from an EMBL/GenBank/DDBJ whole genome shotgun (WGS) entry which is preliminary data.</text>
</comment>
<evidence type="ECO:0000256" key="4">
    <source>
        <dbReference type="ARBA" id="ARBA00022670"/>
    </source>
</evidence>
<dbReference type="CDD" id="cd02659">
    <property type="entry name" value="peptidase_C19C"/>
    <property type="match status" value="1"/>
</dbReference>
<feature type="compositionally biased region" description="Polar residues" evidence="9">
    <location>
        <begin position="1322"/>
        <end position="1337"/>
    </location>
</feature>
<dbReference type="PROSITE" id="PS50975">
    <property type="entry name" value="ATP_GRASP"/>
    <property type="match status" value="1"/>
</dbReference>
<dbReference type="GO" id="GO:0004843">
    <property type="term" value="F:cysteine-type deubiquitinase activity"/>
    <property type="evidence" value="ECO:0007669"/>
    <property type="project" value="UniProtKB-EC"/>
</dbReference>
<dbReference type="SUPFAM" id="SSF56059">
    <property type="entry name" value="Glutathione synthetase ATP-binding domain-like"/>
    <property type="match status" value="1"/>
</dbReference>
<comment type="similarity">
    <text evidence="2">Belongs to the peptidase C19 family.</text>
</comment>
<evidence type="ECO:0000256" key="8">
    <source>
        <dbReference type="PROSITE-ProRule" id="PRU00409"/>
    </source>
</evidence>
<sequence>MPRRARFISLLGEIANDENLIMTRMSMDWILQFKTKSSPVRQTSVFGYTFDVNSAAAVEICKEKSATSIVLEDHGVPNVPHTVFLNPCCSVAKDYIPKGQSAVEEVLKYWKKEGSESLVLKPLKGTGGADVMVAHNVREAEAAILTIFSREPRLMYSKQRQSVKGDGVKTITELCAQRLNKHNAQGIASCLAAVEDADWVPEKDEIIPLQWKHNLGLGAKAKLVEMDSDMGKRIASLAVAATNAIGIDFCSVDVVELTNGELKILEVNCGVMMDNFLSQDDGEYRSIAKGIYRDALQLALAREPGVRKPAERGTWVLDYVSLLCVTGILLRERAWVRFLERSIKSNKSLRHKGDSSPGSSRTSDGSSSRKDLQQRGEVDHNAATIPPCAPNELEFKIADIAKYQPMEQIRSPSLTAGPFTFKLLVFPHGNRTRAPTYLAAYVECQEREEGMDPRFVYAGVKFQIIVINQKDYRKSVVKSDSHNFCKAEIDRGWHDLVLIDKVLDPKEGWLDEEGNLVLRASAYARQAETVLGNGTDRERGGTGFVGLRNHGATCYLNGLLQSLYHLGRFREIVYSVDPRAERERLAKDEEGGEIGEEDSLACMSPSGGRLSLPIALQKVFLDLQTSDVPVTCKDLIRAFGWDSMDAFTQHDAQELERLLCDKLEEKLKGTSVDGAIQQLFEGELENFIECVDISYSSRRLEPFYDLSLNVAGLKTLQDSLLDFTQVEMLEGENAYEAEGHGKQRARKGIRFTKFPPVLNIQLKRFNFDFARMDMVKLHDRFEFPTRLNLDNLLPGTGDYILHTVLVHSGDVNSGHYYAFIRPKGEGTDWFRFDDDSVTKVSEYAAVEDNFGGTDVVPSDYLTKGLRSPTEVTRQRIYSAYLLVYVKASEADKILTNPSYETVKNRLELESKRVDDRKRELQEAAMHVNVRIVTSADLRGGEGFGIPAIADNAGTTIRMLRTAELPQIFESVVDALKATNEKASELDPTQIGLAYLRRRRLDGMTEMDWSQLKSDMVVSESAEEDSTGAADWNMYGPTRQGSDGHHHLHRGSRSRAGRTLDSMLNDAMKTSIGTRTSERGRDRSPEVADITLLAVPSHTLAVHRRLHLGKAKPEPLGDIIERNQGTLVIMKYYCPKTHAVVELGADYISLGGVTAAGGPPTLRTALGTRISEMVEAAGLQNMKEIDQEILAKFLSLWPEGVPSEKDGGSILCYEEAERRTGLASVKLDDPQELTNLVTVCNGVAPVLICQWYDGPNPPVPAVPDLSSAEVPKLKILTAADCFASLINQVVVTVHMVDPAEEASIDGICSHDSWDRPFSRGTDDSNNAHPSTASIQETPIVSHGRPHPVETLEMDFRWNLAQVTRAIRETFNVDEGQDILLTPGGTPPAASREEFLNNGAEAGHSLLGSHQRFFAALDDANSAAHVTASHEKFSSLHWGQPPTHEWTMQAVGVPKRLVENENGCACVRFFDEHVREVANGLMTVVPTTECYSEQAGNDLGDLKPSLTVNQLWQHLVDENPTFVSDCRKVGVIHEDECDAKAVPVRMVVTDRSKVMEVYGGEDNIFQELQRYSTAQNKLTNVLFDYIRLERDDDDCRAKIVTPHAPVEDGQPLTVYVQHYDRGTQGGMYFGFPTLVKVIVGQTTGAELKEKIRQKLLVPEHIMSRWWMVAQSKRLNSNRQQLIKPEDVISKELVGYDADDFAVSLDHPHPHPPARLPGSRSGSRYRPLTIK</sequence>
<evidence type="ECO:0000313" key="14">
    <source>
        <dbReference type="Proteomes" id="UP000591131"/>
    </source>
</evidence>
<evidence type="ECO:0000259" key="12">
    <source>
        <dbReference type="PROSITE" id="PS50975"/>
    </source>
</evidence>